<dbReference type="Pfam" id="PF00043">
    <property type="entry name" value="GST_C"/>
    <property type="match status" value="1"/>
</dbReference>
<dbReference type="SUPFAM" id="SSF52833">
    <property type="entry name" value="Thioredoxin-like"/>
    <property type="match status" value="1"/>
</dbReference>
<dbReference type="CDD" id="cd03183">
    <property type="entry name" value="GST_C_Theta"/>
    <property type="match status" value="1"/>
</dbReference>
<proteinExistence type="inferred from homology"/>
<dbReference type="SFLD" id="SFLDG00358">
    <property type="entry name" value="Main_(cytGST)"/>
    <property type="match status" value="1"/>
</dbReference>
<organism evidence="8 9">
    <name type="scientific">Drosophila madeirensis</name>
    <name type="common">Fruit fly</name>
    <dbReference type="NCBI Taxonomy" id="30013"/>
    <lineage>
        <taxon>Eukaryota</taxon>
        <taxon>Metazoa</taxon>
        <taxon>Ecdysozoa</taxon>
        <taxon>Arthropoda</taxon>
        <taxon>Hexapoda</taxon>
        <taxon>Insecta</taxon>
        <taxon>Pterygota</taxon>
        <taxon>Neoptera</taxon>
        <taxon>Endopterygota</taxon>
        <taxon>Diptera</taxon>
        <taxon>Brachycera</taxon>
        <taxon>Muscomorpha</taxon>
        <taxon>Ephydroidea</taxon>
        <taxon>Drosophilidae</taxon>
        <taxon>Drosophila</taxon>
        <taxon>Sophophora</taxon>
    </lineage>
</organism>
<dbReference type="AlphaFoldDB" id="A0AAU9GC15"/>
<comment type="similarity">
    <text evidence="2">Belongs to the GST superfamily. Theta family.</text>
</comment>
<accession>A0AAU9GC15</accession>
<dbReference type="CDD" id="cd03050">
    <property type="entry name" value="GST_N_Theta"/>
    <property type="match status" value="1"/>
</dbReference>
<dbReference type="EMBL" id="AP029267">
    <property type="protein sequence ID" value="BFG05191.1"/>
    <property type="molecule type" value="Genomic_DNA"/>
</dbReference>
<keyword evidence="3" id="KW-0963">Cytoplasm</keyword>
<evidence type="ECO:0000313" key="8">
    <source>
        <dbReference type="EMBL" id="BFG05191.1"/>
    </source>
</evidence>
<protein>
    <submittedName>
        <fullName evidence="8">Glutathione S-transferase theta-1-like</fullName>
    </submittedName>
</protein>
<comment type="subcellular location">
    <subcellularLocation>
        <location evidence="1">Cytoplasm</location>
    </subcellularLocation>
</comment>
<evidence type="ECO:0000256" key="4">
    <source>
        <dbReference type="ARBA" id="ARBA00022679"/>
    </source>
</evidence>
<dbReference type="InterPro" id="IPR051369">
    <property type="entry name" value="GST_Theta"/>
</dbReference>
<comment type="catalytic activity">
    <reaction evidence="5">
        <text>RX + glutathione = an S-substituted glutathione + a halide anion + H(+)</text>
        <dbReference type="Rhea" id="RHEA:16437"/>
        <dbReference type="ChEBI" id="CHEBI:15378"/>
        <dbReference type="ChEBI" id="CHEBI:16042"/>
        <dbReference type="ChEBI" id="CHEBI:17792"/>
        <dbReference type="ChEBI" id="CHEBI:57925"/>
        <dbReference type="ChEBI" id="CHEBI:90779"/>
        <dbReference type="EC" id="2.5.1.18"/>
    </reaction>
</comment>
<dbReference type="PANTHER" id="PTHR43917">
    <property type="match status" value="1"/>
</dbReference>
<dbReference type="InterPro" id="IPR036282">
    <property type="entry name" value="Glutathione-S-Trfase_C_sf"/>
</dbReference>
<evidence type="ECO:0000256" key="3">
    <source>
        <dbReference type="ARBA" id="ARBA00022490"/>
    </source>
</evidence>
<evidence type="ECO:0000313" key="9">
    <source>
        <dbReference type="Proteomes" id="UP001500889"/>
    </source>
</evidence>
<evidence type="ECO:0000256" key="5">
    <source>
        <dbReference type="ARBA" id="ARBA00047960"/>
    </source>
</evidence>
<dbReference type="PANTHER" id="PTHR43917:SF8">
    <property type="entry name" value="GH16740P-RELATED"/>
    <property type="match status" value="1"/>
</dbReference>
<dbReference type="FunFam" id="3.40.30.10:FF:000227">
    <property type="entry name" value="glutathione S-transferase theta-1"/>
    <property type="match status" value="1"/>
</dbReference>
<dbReference type="SFLD" id="SFLDS00019">
    <property type="entry name" value="Glutathione_Transferase_(cytos"/>
    <property type="match status" value="1"/>
</dbReference>
<dbReference type="InterPro" id="IPR036249">
    <property type="entry name" value="Thioredoxin-like_sf"/>
</dbReference>
<sequence length="228" mass="26584">MSKAIKYYYDFLSQPSRALWIGMKLGKIPFDDCPVALRKREHLTDEYKKINRFQKVPAIVDGNFQLSESVAIVRYLSDKGQFSEKLYPKSLEARARVDEFLEWQHLGIRVPCGLFFRSVWLYPVNGIAPMPKTEKIQKLVKDVETNLEFVERLWLEKDFLIGDQLTVADIFGASEINQMKLCQYNVSEKQFPKVAKWLARVRESSNPYFDEAHNFVYEKSKQAVSAKV</sequence>
<keyword evidence="9" id="KW-1185">Reference proteome</keyword>
<reference evidence="8 9" key="1">
    <citation type="submission" date="2024-02" db="EMBL/GenBank/DDBJ databases">
        <title>A chromosome-level genome assembly of Drosophila madeirensis, a fruit fly species endemic to Madeira island.</title>
        <authorList>
            <person name="Tomihara K."/>
            <person name="Llopart A."/>
            <person name="Yamamoto D."/>
        </authorList>
    </citation>
    <scope>NUCLEOTIDE SEQUENCE [LARGE SCALE GENOMIC DNA]</scope>
    <source>
        <strain evidence="8 9">RF1</strain>
    </source>
</reference>
<dbReference type="InterPro" id="IPR040075">
    <property type="entry name" value="GST_N_Theta"/>
</dbReference>
<keyword evidence="4" id="KW-0808">Transferase</keyword>
<dbReference type="InterPro" id="IPR040079">
    <property type="entry name" value="Glutathione_S-Trfase"/>
</dbReference>
<dbReference type="SFLD" id="SFLDG01153">
    <property type="entry name" value="Main.4:_Theta-like"/>
    <property type="match status" value="1"/>
</dbReference>
<dbReference type="Gene3D" id="1.20.1050.10">
    <property type="match status" value="1"/>
</dbReference>
<evidence type="ECO:0000259" key="7">
    <source>
        <dbReference type="PROSITE" id="PS50405"/>
    </source>
</evidence>
<dbReference type="InterPro" id="IPR004046">
    <property type="entry name" value="GST_C"/>
</dbReference>
<gene>
    <name evidence="8" type="ORF">DMAD_03983</name>
</gene>
<feature type="domain" description="GST N-terminal" evidence="6">
    <location>
        <begin position="3"/>
        <end position="84"/>
    </location>
</feature>
<evidence type="ECO:0000259" key="6">
    <source>
        <dbReference type="PROSITE" id="PS50404"/>
    </source>
</evidence>
<dbReference type="Proteomes" id="UP001500889">
    <property type="component" value="Chromosome E"/>
</dbReference>
<dbReference type="InterPro" id="IPR040077">
    <property type="entry name" value="GST_C_Theta"/>
</dbReference>
<dbReference type="GO" id="GO:0004364">
    <property type="term" value="F:glutathione transferase activity"/>
    <property type="evidence" value="ECO:0007669"/>
    <property type="project" value="UniProtKB-EC"/>
</dbReference>
<dbReference type="InterPro" id="IPR004045">
    <property type="entry name" value="Glutathione_S-Trfase_N"/>
</dbReference>
<dbReference type="PROSITE" id="PS50405">
    <property type="entry name" value="GST_CTER"/>
    <property type="match status" value="1"/>
</dbReference>
<evidence type="ECO:0000256" key="1">
    <source>
        <dbReference type="ARBA" id="ARBA00004496"/>
    </source>
</evidence>
<dbReference type="SUPFAM" id="SSF47616">
    <property type="entry name" value="GST C-terminal domain-like"/>
    <property type="match status" value="1"/>
</dbReference>
<dbReference type="GO" id="GO:0006749">
    <property type="term" value="P:glutathione metabolic process"/>
    <property type="evidence" value="ECO:0007669"/>
    <property type="project" value="TreeGrafter"/>
</dbReference>
<evidence type="ECO:0000256" key="2">
    <source>
        <dbReference type="ARBA" id="ARBA00009899"/>
    </source>
</evidence>
<dbReference type="PROSITE" id="PS50404">
    <property type="entry name" value="GST_NTER"/>
    <property type="match status" value="1"/>
</dbReference>
<dbReference type="Gene3D" id="3.40.30.10">
    <property type="entry name" value="Glutaredoxin"/>
    <property type="match status" value="1"/>
</dbReference>
<feature type="domain" description="GST C-terminal" evidence="7">
    <location>
        <begin position="90"/>
        <end position="223"/>
    </location>
</feature>
<dbReference type="GO" id="GO:0005737">
    <property type="term" value="C:cytoplasm"/>
    <property type="evidence" value="ECO:0007669"/>
    <property type="project" value="UniProtKB-SubCell"/>
</dbReference>
<dbReference type="Pfam" id="PF02798">
    <property type="entry name" value="GST_N"/>
    <property type="match status" value="1"/>
</dbReference>
<dbReference type="FunFam" id="1.20.1050.10:FF:000039">
    <property type="entry name" value="Glutathione S-transferase theta-1"/>
    <property type="match status" value="1"/>
</dbReference>
<dbReference type="InterPro" id="IPR010987">
    <property type="entry name" value="Glutathione-S-Trfase_C-like"/>
</dbReference>
<name>A0AAU9GC15_DROMD</name>